<protein>
    <submittedName>
        <fullName evidence="2">Uncharacterized protein</fullName>
    </submittedName>
</protein>
<evidence type="ECO:0000256" key="1">
    <source>
        <dbReference type="SAM" id="Phobius"/>
    </source>
</evidence>
<dbReference type="Proteomes" id="UP001189429">
    <property type="component" value="Unassembled WGS sequence"/>
</dbReference>
<comment type="caution">
    <text evidence="2">The sequence shown here is derived from an EMBL/GenBank/DDBJ whole genome shotgun (WGS) entry which is preliminary data.</text>
</comment>
<sequence>DVCRAEWGCELAIWVGAEPKLKSRSLLPRYAHLRLCFETCLVMICSGSDKSNLLEVLASFGEPVKSMLMDFWAMSLGVSIGPEVHKHVWQDLVPKFSYRIRLARQRGLGLVLSFVAFRVMGVSFLLLRFHMYPAQPGDHE</sequence>
<organism evidence="2 3">
    <name type="scientific">Prorocentrum cordatum</name>
    <dbReference type="NCBI Taxonomy" id="2364126"/>
    <lineage>
        <taxon>Eukaryota</taxon>
        <taxon>Sar</taxon>
        <taxon>Alveolata</taxon>
        <taxon>Dinophyceae</taxon>
        <taxon>Prorocentrales</taxon>
        <taxon>Prorocentraceae</taxon>
        <taxon>Prorocentrum</taxon>
    </lineage>
</organism>
<keyword evidence="1" id="KW-1133">Transmembrane helix</keyword>
<keyword evidence="1" id="KW-0472">Membrane</keyword>
<dbReference type="EMBL" id="CAUYUJ010005747">
    <property type="protein sequence ID" value="CAK0814793.1"/>
    <property type="molecule type" value="Genomic_DNA"/>
</dbReference>
<gene>
    <name evidence="2" type="ORF">PCOR1329_LOCUS18300</name>
</gene>
<name>A0ABN9R8L4_9DINO</name>
<accession>A0ABN9R8L4</accession>
<keyword evidence="1" id="KW-0812">Transmembrane</keyword>
<keyword evidence="3" id="KW-1185">Reference proteome</keyword>
<feature type="non-terminal residue" evidence="2">
    <location>
        <position position="1"/>
    </location>
</feature>
<proteinExistence type="predicted"/>
<evidence type="ECO:0000313" key="3">
    <source>
        <dbReference type="Proteomes" id="UP001189429"/>
    </source>
</evidence>
<feature type="non-terminal residue" evidence="2">
    <location>
        <position position="140"/>
    </location>
</feature>
<evidence type="ECO:0000313" key="2">
    <source>
        <dbReference type="EMBL" id="CAK0814793.1"/>
    </source>
</evidence>
<feature type="transmembrane region" description="Helical" evidence="1">
    <location>
        <begin position="107"/>
        <end position="127"/>
    </location>
</feature>
<reference evidence="2" key="1">
    <citation type="submission" date="2023-10" db="EMBL/GenBank/DDBJ databases">
        <authorList>
            <person name="Chen Y."/>
            <person name="Shah S."/>
            <person name="Dougan E. K."/>
            <person name="Thang M."/>
            <person name="Chan C."/>
        </authorList>
    </citation>
    <scope>NUCLEOTIDE SEQUENCE [LARGE SCALE GENOMIC DNA]</scope>
</reference>